<evidence type="ECO:0000256" key="5">
    <source>
        <dbReference type="ARBA" id="ARBA00022692"/>
    </source>
</evidence>
<dbReference type="InterPro" id="IPR001421">
    <property type="entry name" value="ATP8_metazoa"/>
</dbReference>
<dbReference type="PANTHER" id="PTHR39937:SF1">
    <property type="entry name" value="ATP SYNTHASE PROTEIN 8"/>
    <property type="match status" value="1"/>
</dbReference>
<reference evidence="17" key="1">
    <citation type="journal article" date="2019" name="Cell">
        <title>Relaxed Selection Limits Lifespan by Increasing Mutation Load.</title>
        <authorList>
            <person name="Cui R."/>
            <person name="Medeiros T."/>
            <person name="Willemsen D."/>
            <person name="Iasi L.N.M."/>
            <person name="Collier G.E."/>
            <person name="Graef M."/>
            <person name="Reichard M."/>
            <person name="Valenzano D.R."/>
        </authorList>
    </citation>
    <scope>NUCLEOTIDE SEQUENCE</scope>
    <source>
        <strain evidence="17">Sougueta</strain>
    </source>
</reference>
<evidence type="ECO:0000256" key="6">
    <source>
        <dbReference type="ARBA" id="ARBA00022781"/>
    </source>
</evidence>
<protein>
    <recommendedName>
        <fullName evidence="14">ATP synthase complex subunit 8</fullName>
    </recommendedName>
</protein>
<evidence type="ECO:0000256" key="15">
    <source>
        <dbReference type="SAM" id="MobiDB-lite"/>
    </source>
</evidence>
<gene>
    <name evidence="17" type="primary">ATP8</name>
</gene>
<dbReference type="GO" id="GO:0015986">
    <property type="term" value="P:proton motive force-driven ATP synthesis"/>
    <property type="evidence" value="ECO:0007669"/>
    <property type="project" value="InterPro"/>
</dbReference>
<organism evidence="17">
    <name type="scientific">Scriptaphyosemion guignardi</name>
    <dbReference type="NCBI Taxonomy" id="60401"/>
    <lineage>
        <taxon>Eukaryota</taxon>
        <taxon>Metazoa</taxon>
        <taxon>Chordata</taxon>
        <taxon>Craniata</taxon>
        <taxon>Vertebrata</taxon>
        <taxon>Euteleostomi</taxon>
        <taxon>Actinopterygii</taxon>
        <taxon>Neopterygii</taxon>
        <taxon>Teleostei</taxon>
        <taxon>Neoteleostei</taxon>
        <taxon>Acanthomorphata</taxon>
        <taxon>Ovalentaria</taxon>
        <taxon>Atherinomorphae</taxon>
        <taxon>Cyprinodontiformes</taxon>
        <taxon>Nothobranchiidae</taxon>
        <taxon>Scriptaphyosemion</taxon>
    </lineage>
</organism>
<evidence type="ECO:0000313" key="17">
    <source>
        <dbReference type="EMBL" id="QDT76421.1"/>
    </source>
</evidence>
<dbReference type="PANTHER" id="PTHR39937">
    <property type="entry name" value="ATP SYNTHASE PROTEIN 8"/>
    <property type="match status" value="1"/>
</dbReference>
<dbReference type="GeneID" id="41659267"/>
<dbReference type="Pfam" id="PF00895">
    <property type="entry name" value="ATP-synt_8"/>
    <property type="match status" value="1"/>
</dbReference>
<keyword evidence="9 14" id="KW-0496">Mitochondrion</keyword>
<evidence type="ECO:0000256" key="8">
    <source>
        <dbReference type="ARBA" id="ARBA00023065"/>
    </source>
</evidence>
<evidence type="ECO:0000256" key="10">
    <source>
        <dbReference type="ARBA" id="ARBA00023136"/>
    </source>
</evidence>
<sequence length="54" mass="6283">MPQLDPAPWFYILVISWLVFITLIPSKVLAHPAHNDPNTQSAEKPMTSPWNWPW</sequence>
<comment type="subunit">
    <text evidence="13">Component of the ATP synthase complex composed at least of ATP5F1A/subunit alpha, ATP5F1B/subunit beta, ATP5MC1/subunit c (homooctomer), MT-ATP6/subunit a, MT-ATP8/subunit 8, ATP5ME/subunit e, ATP5MF/subunit f, ATP5MG/subunit g, ATP5MK/subunit k, ATP5MJ/subunit j, ATP5F1C/subunit gamma, ATP5F1D/subunit delta, ATP5F1E/subunit epsilon, ATP5PF/subunit F6, ATP5PB/subunit b, ATP5PD/subunit d, ATP5PO/subunit OSCP. ATP synthase complex consists of a soluble F(1) head domain (subunits alpha(3) and beta(3)) - the catalytic core - and a membrane F(0) domain - the membrane proton channel (subunits c, a, 8, e, f, g, k and j). These two domains are linked by a central stalk (subunits gamma, delta, and epsilon) rotating inside the F1 region and a stationary peripheral stalk (subunits F6, b, d, and OSCP).</text>
</comment>
<keyword evidence="4 14" id="KW-0138">CF(0)</keyword>
<comment type="function">
    <text evidence="12">Subunit 8, of the mitochondrial membrane ATP synthase complex (F(1)F(0) ATP synthase or Complex V) that produces ATP from ADP in the presence of a proton gradient across the membrane which is generated by electron transport complexes of the respiratory chain. ATP synthase complex consist of a soluble F(1) head domain - the catalytic core - and a membrane F(1) domain - the membrane proton channel. These two domains are linked by a central stalk rotating inside the F(1) region and a stationary peripheral stalk. During catalysis, ATP synthesis in the catalytic domain of F(1) is coupled via a rotary mechanism of the central stalk subunits to proton translocation. In vivo, can only synthesize ATP although its ATP hydrolase activity can be activated artificially in vitro. Part of the complex F(0) domain.</text>
</comment>
<evidence type="ECO:0000256" key="11">
    <source>
        <dbReference type="ARBA" id="ARBA00023310"/>
    </source>
</evidence>
<evidence type="ECO:0000256" key="7">
    <source>
        <dbReference type="ARBA" id="ARBA00022989"/>
    </source>
</evidence>
<dbReference type="RefSeq" id="YP_009685560.1">
    <property type="nucleotide sequence ID" value="NC_044429.1"/>
</dbReference>
<name>A0A517U705_9TELE</name>
<comment type="similarity">
    <text evidence="2 14">Belongs to the ATPase protein 8 family.</text>
</comment>
<evidence type="ECO:0000256" key="1">
    <source>
        <dbReference type="ARBA" id="ARBA00004304"/>
    </source>
</evidence>
<dbReference type="AlphaFoldDB" id="A0A517U705"/>
<evidence type="ECO:0000256" key="9">
    <source>
        <dbReference type="ARBA" id="ARBA00023128"/>
    </source>
</evidence>
<keyword evidence="3 14" id="KW-0813">Transport</keyword>
<evidence type="ECO:0000256" key="4">
    <source>
        <dbReference type="ARBA" id="ARBA00022547"/>
    </source>
</evidence>
<dbReference type="GO" id="GO:0031966">
    <property type="term" value="C:mitochondrial membrane"/>
    <property type="evidence" value="ECO:0007669"/>
    <property type="project" value="UniProtKB-SubCell"/>
</dbReference>
<proteinExistence type="inferred from homology"/>
<evidence type="ECO:0000256" key="13">
    <source>
        <dbReference type="ARBA" id="ARBA00064647"/>
    </source>
</evidence>
<geneLocation type="mitochondrion" evidence="17"/>
<evidence type="ECO:0000256" key="16">
    <source>
        <dbReference type="SAM" id="Phobius"/>
    </source>
</evidence>
<keyword evidence="5 14" id="KW-0812">Transmembrane</keyword>
<dbReference type="GO" id="GO:0045259">
    <property type="term" value="C:proton-transporting ATP synthase complex"/>
    <property type="evidence" value="ECO:0007669"/>
    <property type="project" value="UniProtKB-KW"/>
</dbReference>
<keyword evidence="8 14" id="KW-0406">Ion transport</keyword>
<evidence type="ECO:0000256" key="12">
    <source>
        <dbReference type="ARBA" id="ARBA00053067"/>
    </source>
</evidence>
<feature type="transmembrane region" description="Helical" evidence="16">
    <location>
        <begin position="6"/>
        <end position="24"/>
    </location>
</feature>
<dbReference type="GO" id="GO:0015078">
    <property type="term" value="F:proton transmembrane transporter activity"/>
    <property type="evidence" value="ECO:0007669"/>
    <property type="project" value="InterPro"/>
</dbReference>
<dbReference type="InterPro" id="IPR050635">
    <property type="entry name" value="ATPase_protein_8"/>
</dbReference>
<evidence type="ECO:0000256" key="2">
    <source>
        <dbReference type="ARBA" id="ARBA00008892"/>
    </source>
</evidence>
<dbReference type="CTD" id="4509"/>
<feature type="region of interest" description="Disordered" evidence="15">
    <location>
        <begin position="35"/>
        <end position="54"/>
    </location>
</feature>
<accession>A0A517U705</accession>
<comment type="subcellular location">
    <subcellularLocation>
        <location evidence="1 14">Mitochondrion membrane</location>
        <topology evidence="1 14">Single-pass membrane protein</topology>
    </subcellularLocation>
</comment>
<keyword evidence="10 16" id="KW-0472">Membrane</keyword>
<evidence type="ECO:0000256" key="3">
    <source>
        <dbReference type="ARBA" id="ARBA00022448"/>
    </source>
</evidence>
<dbReference type="EMBL" id="MK784211">
    <property type="protein sequence ID" value="QDT76421.1"/>
    <property type="molecule type" value="Genomic_DNA"/>
</dbReference>
<evidence type="ECO:0000256" key="14">
    <source>
        <dbReference type="RuleBase" id="RU003661"/>
    </source>
</evidence>
<keyword evidence="11" id="KW-0066">ATP synthesis</keyword>
<keyword evidence="7 16" id="KW-1133">Transmembrane helix</keyword>
<keyword evidence="6 14" id="KW-0375">Hydrogen ion transport</keyword>